<keyword evidence="1" id="KW-1133">Transmembrane helix</keyword>
<protein>
    <submittedName>
        <fullName evidence="2">Uncharacterized protein</fullName>
    </submittedName>
</protein>
<gene>
    <name evidence="2" type="ORF">FYK55_17570</name>
</gene>
<evidence type="ECO:0000313" key="3">
    <source>
        <dbReference type="Proteomes" id="UP000324479"/>
    </source>
</evidence>
<comment type="caution">
    <text evidence="2">The sequence shown here is derived from an EMBL/GenBank/DDBJ whole genome shotgun (WGS) entry which is preliminary data.</text>
</comment>
<keyword evidence="1" id="KW-0812">Transmembrane</keyword>
<name>A0A5M6D467_9BACT</name>
<feature type="transmembrane region" description="Helical" evidence="1">
    <location>
        <begin position="12"/>
        <end position="30"/>
    </location>
</feature>
<feature type="transmembrane region" description="Helical" evidence="1">
    <location>
        <begin position="80"/>
        <end position="99"/>
    </location>
</feature>
<dbReference type="AlphaFoldDB" id="A0A5M6D467"/>
<reference evidence="2 3" key="1">
    <citation type="submission" date="2019-08" db="EMBL/GenBank/DDBJ databases">
        <authorList>
            <person name="Dhanesh K."/>
            <person name="Kumar G."/>
            <person name="Sasikala C."/>
            <person name="Venkata Ramana C."/>
        </authorList>
    </citation>
    <scope>NUCLEOTIDE SEQUENCE [LARGE SCALE GENOMIC DNA]</scope>
    <source>
        <strain evidence="2 3">JC645</strain>
    </source>
</reference>
<dbReference type="Proteomes" id="UP000324479">
    <property type="component" value="Unassembled WGS sequence"/>
</dbReference>
<evidence type="ECO:0000256" key="1">
    <source>
        <dbReference type="SAM" id="Phobius"/>
    </source>
</evidence>
<feature type="transmembrane region" description="Helical" evidence="1">
    <location>
        <begin position="42"/>
        <end position="60"/>
    </location>
</feature>
<proteinExistence type="predicted"/>
<keyword evidence="3" id="KW-1185">Reference proteome</keyword>
<keyword evidence="1" id="KW-0472">Membrane</keyword>
<feature type="transmembrane region" description="Helical" evidence="1">
    <location>
        <begin position="247"/>
        <end position="271"/>
    </location>
</feature>
<accession>A0A5M6D467</accession>
<organism evidence="2 3">
    <name type="scientific">Roseiconus nitratireducens</name>
    <dbReference type="NCBI Taxonomy" id="2605748"/>
    <lineage>
        <taxon>Bacteria</taxon>
        <taxon>Pseudomonadati</taxon>
        <taxon>Planctomycetota</taxon>
        <taxon>Planctomycetia</taxon>
        <taxon>Pirellulales</taxon>
        <taxon>Pirellulaceae</taxon>
        <taxon>Roseiconus</taxon>
    </lineage>
</organism>
<dbReference type="RefSeq" id="WP_150077766.1">
    <property type="nucleotide sequence ID" value="NZ_VWOX01000010.1"/>
</dbReference>
<dbReference type="EMBL" id="VWOX01000010">
    <property type="protein sequence ID" value="KAA5541380.1"/>
    <property type="molecule type" value="Genomic_DNA"/>
</dbReference>
<evidence type="ECO:0000313" key="2">
    <source>
        <dbReference type="EMBL" id="KAA5541380.1"/>
    </source>
</evidence>
<sequence>MATIRLPLKTRRWVGLTVTVFAVTVIAAITSTLSDRLGSPSLFTGWTLFSCLILLMLLGVRRRLPFWPLGSVSTWTQVHLHLGLFTAAVYLLHAPAIIGGGKLESTLSIVFLLVTVSGFYGWFISRTFPAQLTAVPGEPRFDRMNWHRSQLASTASELANGLPDTSGDQVLKSFYHESLAAFFSQAPSLGWVLAPGRTRCDRLLGDLKSMERYLPADRRETVEQLAALIRRRHDLDRQFSMQWKLRSWVVIHSCLSLALLLAAVVHVAIALRFSH</sequence>
<feature type="transmembrane region" description="Helical" evidence="1">
    <location>
        <begin position="105"/>
        <end position="123"/>
    </location>
</feature>